<keyword evidence="15" id="KW-1185">Reference proteome</keyword>
<keyword evidence="6 12" id="KW-0808">Transferase</keyword>
<feature type="domain" description="3-deoxy-D-manno-octulosonic-acid transferase N-terminal" evidence="13">
    <location>
        <begin position="44"/>
        <end position="222"/>
    </location>
</feature>
<evidence type="ECO:0000256" key="9">
    <source>
        <dbReference type="ARBA" id="ARBA00049183"/>
    </source>
</evidence>
<keyword evidence="12" id="KW-0472">Membrane</keyword>
<organism evidence="14 15">
    <name type="scientific">Candidatus Venteria ishoeyi</name>
    <dbReference type="NCBI Taxonomy" id="1899563"/>
    <lineage>
        <taxon>Bacteria</taxon>
        <taxon>Pseudomonadati</taxon>
        <taxon>Pseudomonadota</taxon>
        <taxon>Gammaproteobacteria</taxon>
        <taxon>Thiotrichales</taxon>
        <taxon>Thiotrichaceae</taxon>
        <taxon>Venteria</taxon>
    </lineage>
</organism>
<dbReference type="Gene3D" id="3.40.50.2000">
    <property type="entry name" value="Glycogen Phosphorylase B"/>
    <property type="match status" value="1"/>
</dbReference>
<evidence type="ECO:0000256" key="2">
    <source>
        <dbReference type="ARBA" id="ARBA00004713"/>
    </source>
</evidence>
<evidence type="ECO:0000256" key="5">
    <source>
        <dbReference type="ARBA" id="ARBA00019077"/>
    </source>
</evidence>
<dbReference type="EC" id="2.4.99.12" evidence="4 12"/>
<evidence type="ECO:0000256" key="12">
    <source>
        <dbReference type="RuleBase" id="RU365103"/>
    </source>
</evidence>
<keyword evidence="12" id="KW-1003">Cell membrane</keyword>
<comment type="similarity">
    <text evidence="3">Belongs to the glycosyltransferase group 1 family. Glycosyltransferase 30 subfamily.</text>
</comment>
<feature type="site" description="Transition state stabilizer" evidence="11">
    <location>
        <position position="141"/>
    </location>
</feature>
<evidence type="ECO:0000259" key="13">
    <source>
        <dbReference type="Pfam" id="PF04413"/>
    </source>
</evidence>
<feature type="transmembrane region" description="Helical" evidence="12">
    <location>
        <begin position="15"/>
        <end position="34"/>
    </location>
</feature>
<keyword evidence="7" id="KW-0735">Signal-anchor</keyword>
<evidence type="ECO:0000313" key="15">
    <source>
        <dbReference type="Proteomes" id="UP000236724"/>
    </source>
</evidence>
<evidence type="ECO:0000313" key="14">
    <source>
        <dbReference type="EMBL" id="SEH04427.1"/>
    </source>
</evidence>
<evidence type="ECO:0000256" key="8">
    <source>
        <dbReference type="ARBA" id="ARBA00031445"/>
    </source>
</evidence>
<evidence type="ECO:0000256" key="3">
    <source>
        <dbReference type="ARBA" id="ARBA00006380"/>
    </source>
</evidence>
<keyword evidence="14" id="KW-0328">Glycosyltransferase</keyword>
<dbReference type="NCBIfam" id="NF004388">
    <property type="entry name" value="PRK05749.1-4"/>
    <property type="match status" value="1"/>
</dbReference>
<dbReference type="SUPFAM" id="SSF53756">
    <property type="entry name" value="UDP-Glycosyltransferase/glycogen phosphorylase"/>
    <property type="match status" value="1"/>
</dbReference>
<evidence type="ECO:0000256" key="7">
    <source>
        <dbReference type="ARBA" id="ARBA00022968"/>
    </source>
</evidence>
<evidence type="ECO:0000256" key="4">
    <source>
        <dbReference type="ARBA" id="ARBA00012621"/>
    </source>
</evidence>
<evidence type="ECO:0000256" key="1">
    <source>
        <dbReference type="ARBA" id="ARBA00004388"/>
    </source>
</evidence>
<dbReference type="PANTHER" id="PTHR42755">
    <property type="entry name" value="3-DEOXY-MANNO-OCTULOSONATE CYTIDYLYLTRANSFERASE"/>
    <property type="match status" value="1"/>
</dbReference>
<name>A0A1H6F2P4_9GAMM</name>
<dbReference type="EMBL" id="FMSV02000051">
    <property type="protein sequence ID" value="SEH04427.1"/>
    <property type="molecule type" value="Genomic_DNA"/>
</dbReference>
<dbReference type="PANTHER" id="PTHR42755:SF1">
    <property type="entry name" value="3-DEOXY-D-MANNO-OCTULOSONIC ACID TRANSFERASE, MITOCHONDRIAL-RELATED"/>
    <property type="match status" value="1"/>
</dbReference>
<dbReference type="Pfam" id="PF04413">
    <property type="entry name" value="Glycos_transf_N"/>
    <property type="match status" value="1"/>
</dbReference>
<dbReference type="GO" id="GO:0009245">
    <property type="term" value="P:lipid A biosynthetic process"/>
    <property type="evidence" value="ECO:0007669"/>
    <property type="project" value="TreeGrafter"/>
</dbReference>
<dbReference type="AlphaFoldDB" id="A0A1H6F2P4"/>
<feature type="site" description="Transition state stabilizer" evidence="11">
    <location>
        <position position="220"/>
    </location>
</feature>
<accession>A0A1H6F2P4</accession>
<protein>
    <recommendedName>
        <fullName evidence="5 12">3-deoxy-D-manno-octulosonic acid transferase</fullName>
        <shortName evidence="12">Kdo transferase</shortName>
        <ecNumber evidence="4 12">2.4.99.12</ecNumber>
    </recommendedName>
    <alternativeName>
        <fullName evidence="8 12">Lipid IV(A) 3-deoxy-D-manno-octulosonic acid transferase</fullName>
    </alternativeName>
</protein>
<dbReference type="InterPro" id="IPR007507">
    <property type="entry name" value="Glycos_transf_N"/>
</dbReference>
<proteinExistence type="inferred from homology"/>
<dbReference type="RefSeq" id="WP_103918496.1">
    <property type="nucleotide sequence ID" value="NZ_FMSV02000051.1"/>
</dbReference>
<evidence type="ECO:0000256" key="11">
    <source>
        <dbReference type="PIRSR" id="PIRSR639901-2"/>
    </source>
</evidence>
<evidence type="ECO:0000256" key="6">
    <source>
        <dbReference type="ARBA" id="ARBA00022679"/>
    </source>
</evidence>
<dbReference type="FunFam" id="3.40.50.11720:FF:000001">
    <property type="entry name" value="3-deoxy-D-manno-octulosonic acid transferase"/>
    <property type="match status" value="1"/>
</dbReference>
<comment type="pathway">
    <text evidence="2 12">Bacterial outer membrane biogenesis; LPS core biosynthesis.</text>
</comment>
<reference evidence="14 15" key="1">
    <citation type="submission" date="2016-10" db="EMBL/GenBank/DDBJ databases">
        <authorList>
            <person name="de Groot N.N."/>
        </authorList>
    </citation>
    <scope>NUCLEOTIDE SEQUENCE [LARGE SCALE GENOMIC DNA]</scope>
    <source>
        <strain evidence="14">MBHS1</strain>
    </source>
</reference>
<comment type="subcellular location">
    <subcellularLocation>
        <location evidence="1">Cell inner membrane</location>
        <topology evidence="1">Single-pass membrane protein</topology>
        <orientation evidence="1">Cytoplasmic side</orientation>
    </subcellularLocation>
    <subcellularLocation>
        <location evidence="12">Cell membrane</location>
    </subcellularLocation>
</comment>
<gene>
    <name evidence="14" type="primary">waaA</name>
    <name evidence="14" type="ORF">MBHS_00273</name>
</gene>
<evidence type="ECO:0000256" key="10">
    <source>
        <dbReference type="PIRSR" id="PIRSR639901-1"/>
    </source>
</evidence>
<dbReference type="Proteomes" id="UP000236724">
    <property type="component" value="Unassembled WGS sequence"/>
</dbReference>
<dbReference type="GO" id="GO:0009244">
    <property type="term" value="P:lipopolysaccharide core region biosynthetic process"/>
    <property type="evidence" value="ECO:0007669"/>
    <property type="project" value="UniProtKB-UniRule"/>
</dbReference>
<keyword evidence="12" id="KW-1133">Transmembrane helix</keyword>
<dbReference type="InterPro" id="IPR038107">
    <property type="entry name" value="Glycos_transf_N_sf"/>
</dbReference>
<sequence length="432" mass="47803">MSADRTQGSKNTLSYAYTSLLYLLLPAILIRLWWRGRKAPAYRQRWIERFAWHLNFPRQPRIWVHAVSFGETQAALPLIKALQQRYPNHSLLVTSMTPTGSAHVSKTLGHSVEHVYLPYDYPGAVRRLLDATQPQLGIIMETEWWPNLFFACKQRNIPLLLANARLSERSARAYQRFAPQLTARTLACLSAIAAQGESDAQRLLALGAKPETLTVTGSIKFDLELAASIQQQAQVFRQQWAKRPVWIAASTHEGEEQIILQAAKTVLATLPDSLLILVPRHPERFEQVFLYCQQAGLKTVRRSSGQTCNAATQVFLGDSMGELMALYASSDVAFIGGSLIGNGGHNPLEPAALSLPVMFGPSMFNFAQISSALLQAQAAVQLEGQQALARQVTDWLSDKTQSATVGENGAKFVVQNRGALQKLMQLVAKCLV</sequence>
<dbReference type="FunFam" id="3.40.50.2000:FF:000032">
    <property type="entry name" value="3-deoxy-D-manno-octulosonic acid transferase"/>
    <property type="match status" value="1"/>
</dbReference>
<keyword evidence="12" id="KW-0812">Transmembrane</keyword>
<dbReference type="GO" id="GO:0043842">
    <property type="term" value="F:Kdo transferase activity"/>
    <property type="evidence" value="ECO:0007669"/>
    <property type="project" value="UniProtKB-EC"/>
</dbReference>
<dbReference type="GO" id="GO:0005886">
    <property type="term" value="C:plasma membrane"/>
    <property type="evidence" value="ECO:0007669"/>
    <property type="project" value="UniProtKB-SubCell"/>
</dbReference>
<comment type="function">
    <text evidence="12">Involved in lipopolysaccharide (LPS) biosynthesis. Catalyzes the transfer of 3-deoxy-D-manno-octulosonate (Kdo) residue(s) from CMP-Kdo to lipid IV(A), the tetraacyldisaccharide-1,4'-bisphosphate precursor of lipid A.</text>
</comment>
<keyword evidence="12" id="KW-0448">Lipopolysaccharide biosynthesis</keyword>
<dbReference type="InterPro" id="IPR039901">
    <property type="entry name" value="Kdotransferase"/>
</dbReference>
<dbReference type="UniPathway" id="UPA00958"/>
<dbReference type="Gene3D" id="3.40.50.11720">
    <property type="entry name" value="3-Deoxy-D-manno-octulosonic-acid transferase, N-terminal domain"/>
    <property type="match status" value="1"/>
</dbReference>
<dbReference type="OrthoDB" id="9789797at2"/>
<comment type="catalytic activity">
    <reaction evidence="9 12">
        <text>lipid IVA (E. coli) + CMP-3-deoxy-beta-D-manno-octulosonate = alpha-Kdo-(2-&gt;6)-lipid IVA (E. coli) + CMP + H(+)</text>
        <dbReference type="Rhea" id="RHEA:28066"/>
        <dbReference type="ChEBI" id="CHEBI:15378"/>
        <dbReference type="ChEBI" id="CHEBI:58603"/>
        <dbReference type="ChEBI" id="CHEBI:60364"/>
        <dbReference type="ChEBI" id="CHEBI:60377"/>
        <dbReference type="ChEBI" id="CHEBI:85987"/>
        <dbReference type="EC" id="2.4.99.12"/>
    </reaction>
</comment>
<feature type="active site" description="Proton acceptor" evidence="10">
    <location>
        <position position="71"/>
    </location>
</feature>